<evidence type="ECO:0000256" key="1">
    <source>
        <dbReference type="ARBA" id="ARBA00004651"/>
    </source>
</evidence>
<dbReference type="PANTHER" id="PTHR46480:SF1">
    <property type="entry name" value="VOLTAGE-GATED HYDROGEN CHANNEL 1"/>
    <property type="match status" value="1"/>
</dbReference>
<dbReference type="Proteomes" id="UP000594260">
    <property type="component" value="Unplaced"/>
</dbReference>
<evidence type="ECO:0000256" key="14">
    <source>
        <dbReference type="SAM" id="MobiDB-lite"/>
    </source>
</evidence>
<keyword evidence="4" id="KW-1003">Cell membrane</keyword>
<keyword evidence="8 13" id="KW-0175">Coiled coil</keyword>
<evidence type="ECO:0000256" key="2">
    <source>
        <dbReference type="ARBA" id="ARBA00015897"/>
    </source>
</evidence>
<evidence type="ECO:0000256" key="13">
    <source>
        <dbReference type="SAM" id="Coils"/>
    </source>
</evidence>
<dbReference type="RefSeq" id="XP_022668203.1">
    <property type="nucleotide sequence ID" value="XM_022812468.1"/>
</dbReference>
<organism evidence="17 18">
    <name type="scientific">Varroa destructor</name>
    <name type="common">Honeybee mite</name>
    <dbReference type="NCBI Taxonomy" id="109461"/>
    <lineage>
        <taxon>Eukaryota</taxon>
        <taxon>Metazoa</taxon>
        <taxon>Ecdysozoa</taxon>
        <taxon>Arthropoda</taxon>
        <taxon>Chelicerata</taxon>
        <taxon>Arachnida</taxon>
        <taxon>Acari</taxon>
        <taxon>Parasitiformes</taxon>
        <taxon>Mesostigmata</taxon>
        <taxon>Gamasina</taxon>
        <taxon>Dermanyssoidea</taxon>
        <taxon>Varroidae</taxon>
        <taxon>Varroa</taxon>
    </lineage>
</organism>
<dbReference type="EnsemblMetazoa" id="XM_022812468">
    <property type="protein sequence ID" value="XP_022668203"/>
    <property type="gene ID" value="LOC111253289"/>
</dbReference>
<evidence type="ECO:0000256" key="8">
    <source>
        <dbReference type="ARBA" id="ARBA00023054"/>
    </source>
</evidence>
<dbReference type="PANTHER" id="PTHR46480">
    <property type="entry name" value="F20B24.22"/>
    <property type="match status" value="1"/>
</dbReference>
<feature type="transmembrane region" description="Helical" evidence="15">
    <location>
        <begin position="166"/>
        <end position="187"/>
    </location>
</feature>
<feature type="transmembrane region" description="Helical" evidence="15">
    <location>
        <begin position="131"/>
        <end position="154"/>
    </location>
</feature>
<evidence type="ECO:0000259" key="16">
    <source>
        <dbReference type="Pfam" id="PF00520"/>
    </source>
</evidence>
<feature type="region of interest" description="Disordered" evidence="14">
    <location>
        <begin position="334"/>
        <end position="353"/>
    </location>
</feature>
<evidence type="ECO:0000256" key="10">
    <source>
        <dbReference type="ARBA" id="ARBA00023136"/>
    </source>
</evidence>
<evidence type="ECO:0000256" key="4">
    <source>
        <dbReference type="ARBA" id="ARBA00022475"/>
    </source>
</evidence>
<reference evidence="17" key="1">
    <citation type="submission" date="2021-01" db="UniProtKB">
        <authorList>
            <consortium name="EnsemblMetazoa"/>
        </authorList>
    </citation>
    <scope>IDENTIFICATION</scope>
</reference>
<keyword evidence="7 15" id="KW-1133">Transmembrane helix</keyword>
<keyword evidence="18" id="KW-1185">Reference proteome</keyword>
<dbReference type="AlphaFoldDB" id="A0A7M7KKN3"/>
<feature type="transmembrane region" description="Helical" evidence="15">
    <location>
        <begin position="43"/>
        <end position="66"/>
    </location>
</feature>
<accession>A0A7M7KKN3</accession>
<dbReference type="InterPro" id="IPR031846">
    <property type="entry name" value="Hvcn1"/>
</dbReference>
<evidence type="ECO:0000256" key="11">
    <source>
        <dbReference type="ARBA" id="ARBA00023303"/>
    </source>
</evidence>
<feature type="transmembrane region" description="Helical" evidence="15">
    <location>
        <begin position="86"/>
        <end position="104"/>
    </location>
</feature>
<name>A0A7M7KKN3_VARDE</name>
<evidence type="ECO:0000256" key="7">
    <source>
        <dbReference type="ARBA" id="ARBA00022989"/>
    </source>
</evidence>
<evidence type="ECO:0000256" key="6">
    <source>
        <dbReference type="ARBA" id="ARBA00022882"/>
    </source>
</evidence>
<evidence type="ECO:0000313" key="17">
    <source>
        <dbReference type="EnsemblMetazoa" id="XP_022668203"/>
    </source>
</evidence>
<comment type="subcellular location">
    <subcellularLocation>
        <location evidence="1">Cell membrane</location>
        <topology evidence="1">Multi-pass membrane protein</topology>
    </subcellularLocation>
</comment>
<dbReference type="GO" id="GO:0030171">
    <property type="term" value="F:voltage-gated proton channel activity"/>
    <property type="evidence" value="ECO:0007669"/>
    <property type="project" value="InterPro"/>
</dbReference>
<keyword evidence="5 15" id="KW-0812">Transmembrane</keyword>
<dbReference type="Pfam" id="PF00520">
    <property type="entry name" value="Ion_trans"/>
    <property type="match status" value="1"/>
</dbReference>
<sequence length="665" mass="69307">MRNSDPLVWDQRPAEHNATAGDDDRRAAKRSLREQVWSGLGSWWVTAFVVLLSAIEAFIVIALALFDLSFIQEPQDARMLAAERNVSCRLLVAGPANAISLLPVPGTTREPSSAVDVGETGTSSSEFPDQMLVRAALGSMSLIIGALFIIEMVLKLVAGGNRFYTDFVEMADCVVVLTVACLGTLFWMHPPLAARGWRLLQLIILFRLLRCARLVTLLVEVRTRVLCTQLVELQRERHTAENKSEVLILKVEDLEHEVAYLKEKLKKTEREFVSSGLGSDGRKSTGGGGGHRKLRDTFSLTSYCGSVIALAAAPAGPSPMGSIVGDVSIPTFSDVSGATPHPGTAGVPTSAGTGSGFDQASAITAGSMIPNRVGLSASQRLSGGLGTGAQAVSCVGSRGNISHSVQTQTRGKICETCGIPQDIDFMAARLSYLALKQAISAFQVQSHIQNSGISDNNKQSTSGTAIAGSGFGTTSSVGGCAASVGGSHLTTILARGTSNGVGGMGSGAGLNPIPVTTNAISSCADVTGAQNTLSARRHPARLLPVPLSVATSLVSPGLSSIESGYSSCLSSASRHPHLSSASPYGSLGESMPASWSAGVCGGSATLCCHSSLSRRGSRGTVFLFPDLQRRTDSLESQGTISVELNILDEVAEAELSPAPTTLQSP</sequence>
<feature type="domain" description="Ion transport" evidence="16">
    <location>
        <begin position="133"/>
        <end position="223"/>
    </location>
</feature>
<dbReference type="KEGG" id="vde:111253289"/>
<evidence type="ECO:0000256" key="12">
    <source>
        <dbReference type="ARBA" id="ARBA00031989"/>
    </source>
</evidence>
<protein>
    <recommendedName>
        <fullName evidence="2">Voltage-gated hydrogen channel 1</fullName>
    </recommendedName>
    <alternativeName>
        <fullName evidence="12">Hydrogen voltage-gated channel 1</fullName>
    </alternativeName>
</protein>
<dbReference type="InterPro" id="IPR027359">
    <property type="entry name" value="Volt_channel_dom_sf"/>
</dbReference>
<dbReference type="InParanoid" id="A0A7M7KKN3"/>
<dbReference type="GO" id="GO:0034702">
    <property type="term" value="C:monoatomic ion channel complex"/>
    <property type="evidence" value="ECO:0007669"/>
    <property type="project" value="UniProtKB-KW"/>
</dbReference>
<dbReference type="GO" id="GO:0005886">
    <property type="term" value="C:plasma membrane"/>
    <property type="evidence" value="ECO:0007669"/>
    <property type="project" value="UniProtKB-SubCell"/>
</dbReference>
<keyword evidence="11" id="KW-0407">Ion channel</keyword>
<dbReference type="InterPro" id="IPR005821">
    <property type="entry name" value="Ion_trans_dom"/>
</dbReference>
<evidence type="ECO:0000256" key="3">
    <source>
        <dbReference type="ARBA" id="ARBA00022448"/>
    </source>
</evidence>
<dbReference type="Gene3D" id="1.20.120.350">
    <property type="entry name" value="Voltage-gated potassium channels. Chain C"/>
    <property type="match status" value="1"/>
</dbReference>
<evidence type="ECO:0000256" key="5">
    <source>
        <dbReference type="ARBA" id="ARBA00022692"/>
    </source>
</evidence>
<feature type="region of interest" description="Disordered" evidence="14">
    <location>
        <begin position="274"/>
        <end position="293"/>
    </location>
</feature>
<keyword evidence="10 15" id="KW-0472">Membrane</keyword>
<dbReference type="GeneID" id="111253289"/>
<feature type="coiled-coil region" evidence="13">
    <location>
        <begin position="230"/>
        <end position="271"/>
    </location>
</feature>
<dbReference type="OrthoDB" id="427456at2759"/>
<keyword evidence="6" id="KW-0851">Voltage-gated channel</keyword>
<evidence type="ECO:0000313" key="18">
    <source>
        <dbReference type="Proteomes" id="UP000594260"/>
    </source>
</evidence>
<evidence type="ECO:0000256" key="9">
    <source>
        <dbReference type="ARBA" id="ARBA00023065"/>
    </source>
</evidence>
<evidence type="ECO:0000256" key="15">
    <source>
        <dbReference type="SAM" id="Phobius"/>
    </source>
</evidence>
<keyword evidence="9" id="KW-0406">Ion transport</keyword>
<keyword evidence="3" id="KW-0813">Transport</keyword>
<proteinExistence type="predicted"/>
<feature type="region of interest" description="Disordered" evidence="14">
    <location>
        <begin position="1"/>
        <end position="25"/>
    </location>
</feature>